<feature type="transmembrane region" description="Helical" evidence="9">
    <location>
        <begin position="119"/>
        <end position="142"/>
    </location>
</feature>
<evidence type="ECO:0000256" key="2">
    <source>
        <dbReference type="ARBA" id="ARBA00010065"/>
    </source>
</evidence>
<feature type="transmembrane region" description="Helical" evidence="9">
    <location>
        <begin position="228"/>
        <end position="246"/>
    </location>
</feature>
<dbReference type="InterPro" id="IPR004563">
    <property type="entry name" value="Apolipo_AcylTrfase"/>
</dbReference>
<feature type="domain" description="CN hydrolase" evidence="11">
    <location>
        <begin position="268"/>
        <end position="575"/>
    </location>
</feature>
<evidence type="ECO:0000313" key="13">
    <source>
        <dbReference type="Proteomes" id="UP000317238"/>
    </source>
</evidence>
<dbReference type="PANTHER" id="PTHR38686">
    <property type="entry name" value="APOLIPOPROTEIN N-ACYLTRANSFERASE"/>
    <property type="match status" value="1"/>
</dbReference>
<dbReference type="PANTHER" id="PTHR38686:SF1">
    <property type="entry name" value="APOLIPOPROTEIN N-ACYLTRANSFERASE"/>
    <property type="match status" value="1"/>
</dbReference>
<organism evidence="12 13">
    <name type="scientific">Crateriforma conspicua</name>
    <dbReference type="NCBI Taxonomy" id="2527996"/>
    <lineage>
        <taxon>Bacteria</taxon>
        <taxon>Pseudomonadati</taxon>
        <taxon>Planctomycetota</taxon>
        <taxon>Planctomycetia</taxon>
        <taxon>Planctomycetales</taxon>
        <taxon>Planctomycetaceae</taxon>
        <taxon>Crateriforma</taxon>
    </lineage>
</organism>
<evidence type="ECO:0000313" key="12">
    <source>
        <dbReference type="EMBL" id="TWT71874.1"/>
    </source>
</evidence>
<feature type="region of interest" description="Disordered" evidence="10">
    <location>
        <begin position="1"/>
        <end position="38"/>
    </location>
</feature>
<keyword evidence="4 9" id="KW-0808">Transferase</keyword>
<dbReference type="InterPro" id="IPR003010">
    <property type="entry name" value="C-N_Hydrolase"/>
</dbReference>
<dbReference type="InterPro" id="IPR036526">
    <property type="entry name" value="C-N_Hydrolase_sf"/>
</dbReference>
<feature type="compositionally biased region" description="Basic and acidic residues" evidence="10">
    <location>
        <begin position="1"/>
        <end position="13"/>
    </location>
</feature>
<evidence type="ECO:0000256" key="9">
    <source>
        <dbReference type="HAMAP-Rule" id="MF_01148"/>
    </source>
</evidence>
<evidence type="ECO:0000256" key="1">
    <source>
        <dbReference type="ARBA" id="ARBA00004651"/>
    </source>
</evidence>
<comment type="subcellular location">
    <subcellularLocation>
        <location evidence="1 9">Cell membrane</location>
        <topology evidence="1 9">Multi-pass membrane protein</topology>
    </subcellularLocation>
</comment>
<evidence type="ECO:0000256" key="10">
    <source>
        <dbReference type="SAM" id="MobiDB-lite"/>
    </source>
</evidence>
<dbReference type="Pfam" id="PF20154">
    <property type="entry name" value="LNT_N"/>
    <property type="match status" value="1"/>
</dbReference>
<gene>
    <name evidence="9 12" type="primary">lnt</name>
    <name evidence="12" type="ORF">Pan14r_41910</name>
</gene>
<dbReference type="Proteomes" id="UP000317238">
    <property type="component" value="Unassembled WGS sequence"/>
</dbReference>
<name>A0A5C5Y9R9_9PLAN</name>
<evidence type="ECO:0000256" key="6">
    <source>
        <dbReference type="ARBA" id="ARBA00022989"/>
    </source>
</evidence>
<feature type="transmembrane region" description="Helical" evidence="9">
    <location>
        <begin position="196"/>
        <end position="216"/>
    </location>
</feature>
<dbReference type="HAMAP" id="MF_01148">
    <property type="entry name" value="Lnt"/>
    <property type="match status" value="1"/>
</dbReference>
<dbReference type="GO" id="GO:0005886">
    <property type="term" value="C:plasma membrane"/>
    <property type="evidence" value="ECO:0007669"/>
    <property type="project" value="UniProtKB-SubCell"/>
</dbReference>
<dbReference type="AlphaFoldDB" id="A0A5C5Y9R9"/>
<comment type="similarity">
    <text evidence="2 9">Belongs to the CN hydrolase family. Apolipoprotein N-acyltransferase subfamily.</text>
</comment>
<feature type="compositionally biased region" description="Basic and acidic residues" evidence="10">
    <location>
        <begin position="22"/>
        <end position="38"/>
    </location>
</feature>
<comment type="caution">
    <text evidence="12">The sequence shown here is derived from an EMBL/GenBank/DDBJ whole genome shotgun (WGS) entry which is preliminary data.</text>
</comment>
<evidence type="ECO:0000256" key="8">
    <source>
        <dbReference type="ARBA" id="ARBA00023315"/>
    </source>
</evidence>
<feature type="transmembrane region" description="Helical" evidence="9">
    <location>
        <begin position="66"/>
        <end position="83"/>
    </location>
</feature>
<dbReference type="GO" id="GO:0042158">
    <property type="term" value="P:lipoprotein biosynthetic process"/>
    <property type="evidence" value="ECO:0007669"/>
    <property type="project" value="UniProtKB-UniRule"/>
</dbReference>
<keyword evidence="5 9" id="KW-0812">Transmembrane</keyword>
<keyword evidence="3 9" id="KW-1003">Cell membrane</keyword>
<feature type="transmembrane region" description="Helical" evidence="9">
    <location>
        <begin position="43"/>
        <end position="60"/>
    </location>
</feature>
<accession>A0A5C5Y9R9</accession>
<proteinExistence type="inferred from homology"/>
<sequence length="616" mass="68445">MKPADPRLERESRIPIMPSMNDRPKPDDQHDGHRDDHESTRPMVWWFAILPWGYALIRWLGQPPVAWGWCAPLALVPLLWWIRYRDADRRGSHRLAWLWLASFAFWAVSLQGLRHAHPLLYFAWIALAGYLGVYVVVFAVVVRRMRDWSIPWIIAVPVTWVGCEWIRNYLLTGISACMLGHSFAPYSRLIQVADTFGSYGVSFLAAMMGAAVFQLCQAFVHRRDHARTAAGVVVAGVVAVACFAYGEMRLRYQPSEGDLSVALLGLDEQTEYDQDEERPKEIFYAYARKCIEVAKQLESDSPERTPVVVWPESMYSGGLPWMEVATPFTPPEDDSASEDEYRRWADEWQQAFTLRANDMQRAWMPTAPGGASPAVAPEFSGGPITGANAAKSRTHLICGCGVVIQDGVPRAYSGLVHLTPTLDVDWYGKNHLVMFGEYIPILSTWPALKGWVPPGLGLAFGNGPKAFTVGQSRLLANICIETAVERVAVNHVREIVDGQSVKPDAIVTVTNDAWFDHTAVVQHHLRCDQFVAIGCRTPVLSAGNGGPTAWIDSFGRIVDRVPHGRAGHVVARPMVDDRHSAYLTIGDRPAALAGFGVLGVAVLPPLLGRVRRRRGD</sequence>
<dbReference type="UniPathway" id="UPA00666"/>
<keyword evidence="13" id="KW-1185">Reference proteome</keyword>
<evidence type="ECO:0000256" key="5">
    <source>
        <dbReference type="ARBA" id="ARBA00022692"/>
    </source>
</evidence>
<protein>
    <recommendedName>
        <fullName evidence="9">Apolipoprotein N-acyltransferase</fullName>
        <shortName evidence="9">ALP N-acyltransferase</shortName>
        <ecNumber evidence="9">2.3.1.269</ecNumber>
    </recommendedName>
</protein>
<evidence type="ECO:0000259" key="11">
    <source>
        <dbReference type="PROSITE" id="PS50263"/>
    </source>
</evidence>
<reference evidence="12 13" key="1">
    <citation type="submission" date="2019-02" db="EMBL/GenBank/DDBJ databases">
        <title>Deep-cultivation of Planctomycetes and their phenomic and genomic characterization uncovers novel biology.</title>
        <authorList>
            <person name="Wiegand S."/>
            <person name="Jogler M."/>
            <person name="Boedeker C."/>
            <person name="Pinto D."/>
            <person name="Vollmers J."/>
            <person name="Rivas-Marin E."/>
            <person name="Kohn T."/>
            <person name="Peeters S.H."/>
            <person name="Heuer A."/>
            <person name="Rast P."/>
            <person name="Oberbeckmann S."/>
            <person name="Bunk B."/>
            <person name="Jeske O."/>
            <person name="Meyerdierks A."/>
            <person name="Storesund J.E."/>
            <person name="Kallscheuer N."/>
            <person name="Luecker S."/>
            <person name="Lage O.M."/>
            <person name="Pohl T."/>
            <person name="Merkel B.J."/>
            <person name="Hornburger P."/>
            <person name="Mueller R.-W."/>
            <person name="Bruemmer F."/>
            <person name="Labrenz M."/>
            <person name="Spormann A.M."/>
            <person name="Op Den Camp H."/>
            <person name="Overmann J."/>
            <person name="Amann R."/>
            <person name="Jetten M.S.M."/>
            <person name="Mascher T."/>
            <person name="Medema M.H."/>
            <person name="Devos D.P."/>
            <person name="Kaster A.-K."/>
            <person name="Ovreas L."/>
            <person name="Rohde M."/>
            <person name="Galperin M.Y."/>
            <person name="Jogler C."/>
        </authorList>
    </citation>
    <scope>NUCLEOTIDE SEQUENCE [LARGE SCALE GENOMIC DNA]</scope>
    <source>
        <strain evidence="12 13">Pan14r</strain>
    </source>
</reference>
<comment type="function">
    <text evidence="9">Catalyzes the phospholipid dependent N-acylation of the N-terminal cysteine of apolipoprotein, the last step in lipoprotein maturation.</text>
</comment>
<evidence type="ECO:0000256" key="7">
    <source>
        <dbReference type="ARBA" id="ARBA00023136"/>
    </source>
</evidence>
<keyword evidence="7 9" id="KW-0472">Membrane</keyword>
<dbReference type="EMBL" id="SJPL01000001">
    <property type="protein sequence ID" value="TWT71874.1"/>
    <property type="molecule type" value="Genomic_DNA"/>
</dbReference>
<dbReference type="Gene3D" id="3.60.110.10">
    <property type="entry name" value="Carbon-nitrogen hydrolase"/>
    <property type="match status" value="1"/>
</dbReference>
<keyword evidence="6 9" id="KW-1133">Transmembrane helix</keyword>
<dbReference type="PROSITE" id="PS50263">
    <property type="entry name" value="CN_HYDROLASE"/>
    <property type="match status" value="1"/>
</dbReference>
<comment type="pathway">
    <text evidence="9">Protein modification; lipoprotein biosynthesis (N-acyl transfer).</text>
</comment>
<dbReference type="InterPro" id="IPR045378">
    <property type="entry name" value="LNT_N"/>
</dbReference>
<feature type="transmembrane region" description="Helical" evidence="9">
    <location>
        <begin position="95"/>
        <end position="113"/>
    </location>
</feature>
<feature type="transmembrane region" description="Helical" evidence="9">
    <location>
        <begin position="590"/>
        <end position="608"/>
    </location>
</feature>
<evidence type="ECO:0000256" key="4">
    <source>
        <dbReference type="ARBA" id="ARBA00022679"/>
    </source>
</evidence>
<dbReference type="SUPFAM" id="SSF56317">
    <property type="entry name" value="Carbon-nitrogen hydrolase"/>
    <property type="match status" value="1"/>
</dbReference>
<comment type="catalytic activity">
    <reaction evidence="9">
        <text>N-terminal S-1,2-diacyl-sn-glyceryl-L-cysteinyl-[lipoprotein] + a glycerophospholipid = N-acyl-S-1,2-diacyl-sn-glyceryl-L-cysteinyl-[lipoprotein] + a 2-acyl-sn-glycero-3-phospholipid + H(+)</text>
        <dbReference type="Rhea" id="RHEA:48228"/>
        <dbReference type="Rhea" id="RHEA-COMP:14681"/>
        <dbReference type="Rhea" id="RHEA-COMP:14684"/>
        <dbReference type="ChEBI" id="CHEBI:15378"/>
        <dbReference type="ChEBI" id="CHEBI:136912"/>
        <dbReference type="ChEBI" id="CHEBI:140656"/>
        <dbReference type="ChEBI" id="CHEBI:140657"/>
        <dbReference type="ChEBI" id="CHEBI:140660"/>
        <dbReference type="EC" id="2.3.1.269"/>
    </reaction>
</comment>
<evidence type="ECO:0000256" key="3">
    <source>
        <dbReference type="ARBA" id="ARBA00022475"/>
    </source>
</evidence>
<keyword evidence="12" id="KW-0449">Lipoprotein</keyword>
<keyword evidence="8 9" id="KW-0012">Acyltransferase</keyword>
<dbReference type="GO" id="GO:0016410">
    <property type="term" value="F:N-acyltransferase activity"/>
    <property type="evidence" value="ECO:0007669"/>
    <property type="project" value="UniProtKB-UniRule"/>
</dbReference>
<dbReference type="EC" id="2.3.1.269" evidence="9"/>